<organism evidence="2 3">
    <name type="scientific">Leptospira saintgironsiae</name>
    <dbReference type="NCBI Taxonomy" id="2023183"/>
    <lineage>
        <taxon>Bacteria</taxon>
        <taxon>Pseudomonadati</taxon>
        <taxon>Spirochaetota</taxon>
        <taxon>Spirochaetia</taxon>
        <taxon>Leptospirales</taxon>
        <taxon>Leptospiraceae</taxon>
        <taxon>Leptospira</taxon>
    </lineage>
</organism>
<keyword evidence="1" id="KW-1133">Transmembrane helix</keyword>
<comment type="caution">
    <text evidence="2">The sequence shown here is derived from an EMBL/GenBank/DDBJ whole genome shotgun (WGS) entry which is preliminary data.</text>
</comment>
<name>A0A2M9YC94_9LEPT</name>
<dbReference type="GO" id="GO:0016757">
    <property type="term" value="F:glycosyltransferase activity"/>
    <property type="evidence" value="ECO:0007669"/>
    <property type="project" value="UniProtKB-KW"/>
</dbReference>
<sequence length="486" mass="56123">MSELSQKMKRVLDVFFSEKLITSIFLFLTAYGFYLRFYGIADQSLWFDELFSTIHSSNASSLSELVNGIKGDVHPPGYQVLLYYWIRIFGDSDFAVRSLSAIFNILSISAVSALYYYKIKKDKLISLSLAASLAACSILLWYSQETRSYCIMASLGALGILLTIIYDREEKKSLSPIAISLFLILLLGAWTHYLGLLWSGSIIIISFIYNVFQKDKRKIIFWFLAGSLILISYIPWILYSIAESTKLKPMGHIPPAGFFFPFISMFSFFGRGFIIYFPILLFLTIREFIYFKKNSSYLFLFSIIFLYFVILFSLQIFANLPMINERNTIIISAAYIILISLSSELNEKYKKFFYILLICASAVQLYDFKKYTKKNLKKEDYRSASIEALNTKKDLEAKDKSQYSFVSIHPDLQSHYLPDEKIEKCAANTQFDSKDKPQGSYIIYIWGHLKENFSKNPAKHCIFSGYETVKEEVFYDAGFALLKKKI</sequence>
<reference evidence="2 3" key="1">
    <citation type="submission" date="2017-07" db="EMBL/GenBank/DDBJ databases">
        <title>Leptospira spp. isolated from tropical soils.</title>
        <authorList>
            <person name="Thibeaux R."/>
            <person name="Iraola G."/>
            <person name="Ferres I."/>
            <person name="Bierque E."/>
            <person name="Girault D."/>
            <person name="Soupe-Gilbert M.-E."/>
            <person name="Picardeau M."/>
            <person name="Goarant C."/>
        </authorList>
    </citation>
    <scope>NUCLEOTIDE SEQUENCE [LARGE SCALE GENOMIC DNA]</scope>
    <source>
        <strain evidence="2 3">FH4-C-A2</strain>
    </source>
</reference>
<accession>A0A2M9YC94</accession>
<dbReference type="AlphaFoldDB" id="A0A2M9YC94"/>
<feature type="transmembrane region" description="Helical" evidence="1">
    <location>
        <begin position="173"/>
        <end position="190"/>
    </location>
</feature>
<feature type="transmembrane region" description="Helical" evidence="1">
    <location>
        <begin position="258"/>
        <end position="285"/>
    </location>
</feature>
<dbReference type="OrthoDB" id="345599at2"/>
<feature type="transmembrane region" description="Helical" evidence="1">
    <location>
        <begin position="352"/>
        <end position="368"/>
    </location>
</feature>
<evidence type="ECO:0000313" key="2">
    <source>
        <dbReference type="EMBL" id="PJZ49170.1"/>
    </source>
</evidence>
<dbReference type="Proteomes" id="UP000231926">
    <property type="component" value="Unassembled WGS sequence"/>
</dbReference>
<feature type="transmembrane region" description="Helical" evidence="1">
    <location>
        <begin position="219"/>
        <end position="238"/>
    </location>
</feature>
<keyword evidence="3" id="KW-1185">Reference proteome</keyword>
<feature type="transmembrane region" description="Helical" evidence="1">
    <location>
        <begin position="148"/>
        <end position="166"/>
    </location>
</feature>
<feature type="transmembrane region" description="Helical" evidence="1">
    <location>
        <begin position="94"/>
        <end position="117"/>
    </location>
</feature>
<feature type="transmembrane region" description="Helical" evidence="1">
    <location>
        <begin position="20"/>
        <end position="41"/>
    </location>
</feature>
<keyword evidence="2" id="KW-0328">Glycosyltransferase</keyword>
<feature type="transmembrane region" description="Helical" evidence="1">
    <location>
        <begin position="124"/>
        <end position="142"/>
    </location>
</feature>
<keyword evidence="1" id="KW-0812">Transmembrane</keyword>
<evidence type="ECO:0000313" key="3">
    <source>
        <dbReference type="Proteomes" id="UP000231926"/>
    </source>
</evidence>
<keyword evidence="2" id="KW-0808">Transferase</keyword>
<proteinExistence type="predicted"/>
<feature type="transmembrane region" description="Helical" evidence="1">
    <location>
        <begin position="297"/>
        <end position="318"/>
    </location>
</feature>
<feature type="transmembrane region" description="Helical" evidence="1">
    <location>
        <begin position="196"/>
        <end position="212"/>
    </location>
</feature>
<protein>
    <submittedName>
        <fullName evidence="2">Dolichyl-phosphate-mannose--protein mannosyltransferase</fullName>
    </submittedName>
</protein>
<gene>
    <name evidence="2" type="ORF">CH362_12135</name>
</gene>
<evidence type="ECO:0000256" key="1">
    <source>
        <dbReference type="SAM" id="Phobius"/>
    </source>
</evidence>
<keyword evidence="1" id="KW-0472">Membrane</keyword>
<dbReference type="EMBL" id="NPDR01000004">
    <property type="protein sequence ID" value="PJZ49170.1"/>
    <property type="molecule type" value="Genomic_DNA"/>
</dbReference>